<evidence type="ECO:0000256" key="1">
    <source>
        <dbReference type="ARBA" id="ARBA00022723"/>
    </source>
</evidence>
<dbReference type="NCBIfam" id="TIGR03315">
    <property type="entry name" value="Se_ygfK"/>
    <property type="match status" value="1"/>
</dbReference>
<dbReference type="InterPro" id="IPR023753">
    <property type="entry name" value="FAD/NAD-binding_dom"/>
</dbReference>
<dbReference type="Pfam" id="PF14691">
    <property type="entry name" value="Fer4_20"/>
    <property type="match status" value="1"/>
</dbReference>
<dbReference type="HOGENOM" id="CLU_014791_0_0_12"/>
<keyword evidence="7" id="KW-1185">Reference proteome</keyword>
<dbReference type="RefSeq" id="WP_014271735.1">
    <property type="nucleotide sequence ID" value="NC_016633.1"/>
</dbReference>
<keyword evidence="3" id="KW-0411">Iron-sulfur</keyword>
<dbReference type="PANTHER" id="PTHR42783">
    <property type="entry name" value="GLUTAMATE SYNTHASE [NADPH] SMALL CHAIN"/>
    <property type="match status" value="1"/>
</dbReference>
<evidence type="ECO:0000256" key="2">
    <source>
        <dbReference type="ARBA" id="ARBA00023004"/>
    </source>
</evidence>
<dbReference type="PROSITE" id="PS00198">
    <property type="entry name" value="4FE4S_FER_1"/>
    <property type="match status" value="1"/>
</dbReference>
<dbReference type="Gene3D" id="3.50.50.60">
    <property type="entry name" value="FAD/NAD(P)-binding domain"/>
    <property type="match status" value="2"/>
</dbReference>
<evidence type="ECO:0000259" key="4">
    <source>
        <dbReference type="Pfam" id="PF07992"/>
    </source>
</evidence>
<keyword evidence="2" id="KW-0408">Iron</keyword>
<dbReference type="KEGG" id="sgp:SpiGrapes_3150"/>
<sequence>MADIMRPVPFSELLSRIVGEYRNHHSIFGLAEEQFYTDKGKHDLKVFGQHCSTACGPAAGPHTQLAQNIVTSYLAGGRFMELKTVQVMDTLEIDKPCIDARDEGYNVEWSTEYSLPKAWDEYAKAWIILHVIEALQGKGKFEKPSFIFNMSVGYNLEGIKTAKMQQFIDSMIDANKDPRFAEYLAELDAMVEEGLLDGSPWDGMEKKLKGISSKISANISPSTTISTMHGCPPKEIEAICTYMLTEKKIDTFVKLNPTLLGYDKVREILDNLGFDYIGLTRENFEHDLQYNDAIAMLHRLVDLAKKEGKGFGVKLTNTLGSVNDQGVLPGKEMYMSGRVLLPISTTVASWLSKEFGGKLPVSYSGGANALTVQALFETGIRPITLATDMLKPGGYSRLNQMVSILEKSKAWDMDSIDVEKIEKLSNDACTGKFAVTEKEFRGTDSIKIGQDLPLFDCYVAPCQVACPIHQDVPEYVQLVGEGRYADALTLIYDKNALPAITANICDHQCQLHCTRMDYEGAVQIREMKKLAVENGFEEFKKSWEGPTDKSEIKAAVVGAGPAGLSAAYFLSRSGFDTTVFEREENAGGVVRHVIPGFRIPVEAIESDIEFIKAHGVDFRFSAKSEDITVKALKESGYSYVFYAVGSEKDNEIPLKGETKNVLQSLSFLGAYRKDPSSVTLGKNVVVVGGGNTAMDSARAALRVPGVEKVSVVYRRTEKEMPADLEEYGLAKEENVEFLFLANPESYEGNKLVVRKMELGEKDASGRCRPVATQETFTMVADSMITAIGEHADSEKLTWYGVPVNEKGWPKTDKETLESEVEGVYAIGDVQSGPSTVVRCIASARTAVEACIDKVLGPLEDDEEDDCCCGHDHSEDHECSCGHDHSEDHECCCGDDEDDDDCCSDDDDDDEMSPEEMENLAADENSYFALINEKKSQILVSKSVSDKKFAETEAKRCLECSYMCNKCVEVCPNRANVAIDVRNTGVFDNPFQILHLDAYCNECGNCDTFCPWTGGPYKKKFTLFSRMDDFENSTNEGFYSDNGEIVIRFAGKIYNCSMDEDGILVGDQEGITDEVAALIEEVFTSYSYLLGVVED</sequence>
<evidence type="ECO:0000256" key="3">
    <source>
        <dbReference type="ARBA" id="ARBA00023014"/>
    </source>
</evidence>
<dbReference type="STRING" id="158190.SpiGrapes_3150"/>
<feature type="domain" description="FAD/NAD(P)-binding" evidence="4">
    <location>
        <begin position="554"/>
        <end position="842"/>
    </location>
</feature>
<dbReference type="GO" id="GO:0051536">
    <property type="term" value="F:iron-sulfur cluster binding"/>
    <property type="evidence" value="ECO:0007669"/>
    <property type="project" value="UniProtKB-KW"/>
</dbReference>
<dbReference type="AlphaFoldDB" id="G8QZ37"/>
<dbReference type="eggNOG" id="COG0493">
    <property type="taxonomic scope" value="Bacteria"/>
</dbReference>
<dbReference type="InterPro" id="IPR017900">
    <property type="entry name" value="4Fe4S_Fe_S_CS"/>
</dbReference>
<dbReference type="EMBL" id="CP003155">
    <property type="protein sequence ID" value="AEV30896.1"/>
    <property type="molecule type" value="Genomic_DNA"/>
</dbReference>
<dbReference type="eggNOG" id="COG1036">
    <property type="taxonomic scope" value="Bacteria"/>
</dbReference>
<name>G8QZ37_SPHPG</name>
<gene>
    <name evidence="6" type="ordered locus">SpiGrapes_3150</name>
</gene>
<dbReference type="OrthoDB" id="9803192at2"/>
<accession>G8QZ37</accession>
<evidence type="ECO:0000313" key="6">
    <source>
        <dbReference type="EMBL" id="AEV30896.1"/>
    </source>
</evidence>
<dbReference type="InterPro" id="IPR009051">
    <property type="entry name" value="Helical_ferredxn"/>
</dbReference>
<protein>
    <submittedName>
        <fullName evidence="6">Putative selenate reductase, YgfK subunit</fullName>
    </submittedName>
</protein>
<dbReference type="Gene3D" id="1.10.1060.10">
    <property type="entry name" value="Alpha-helical ferredoxin"/>
    <property type="match status" value="1"/>
</dbReference>
<dbReference type="GO" id="GO:0016491">
    <property type="term" value="F:oxidoreductase activity"/>
    <property type="evidence" value="ECO:0007669"/>
    <property type="project" value="InterPro"/>
</dbReference>
<dbReference type="SUPFAM" id="SSF51395">
    <property type="entry name" value="FMN-linked oxidoreductases"/>
    <property type="match status" value="1"/>
</dbReference>
<dbReference type="PRINTS" id="PR00419">
    <property type="entry name" value="ADXRDTASE"/>
</dbReference>
<dbReference type="SUPFAM" id="SSF46548">
    <property type="entry name" value="alpha-helical ferredoxin"/>
    <property type="match status" value="2"/>
</dbReference>
<dbReference type="InterPro" id="IPR036188">
    <property type="entry name" value="FAD/NAD-bd_sf"/>
</dbReference>
<feature type="domain" description="Dihydroprymidine dehydrogenase" evidence="5">
    <location>
        <begin position="456"/>
        <end position="535"/>
    </location>
</feature>
<dbReference type="Pfam" id="PF07992">
    <property type="entry name" value="Pyr_redox_2"/>
    <property type="match status" value="1"/>
</dbReference>
<reference evidence="6 7" key="1">
    <citation type="submission" date="2011-11" db="EMBL/GenBank/DDBJ databases">
        <title>Complete sequence of Spirochaeta sp. grapes.</title>
        <authorList>
            <consortium name="US DOE Joint Genome Institute"/>
            <person name="Lucas S."/>
            <person name="Han J."/>
            <person name="Lapidus A."/>
            <person name="Cheng J.-F."/>
            <person name="Goodwin L."/>
            <person name="Pitluck S."/>
            <person name="Peters L."/>
            <person name="Ovchinnikova G."/>
            <person name="Munk A.C."/>
            <person name="Detter J.C."/>
            <person name="Han C."/>
            <person name="Tapia R."/>
            <person name="Land M."/>
            <person name="Hauser L."/>
            <person name="Kyrpides N."/>
            <person name="Ivanova N."/>
            <person name="Pagani I."/>
            <person name="Ritalahtilisa K."/>
            <person name="Loeffler F."/>
            <person name="Woyke T."/>
        </authorList>
    </citation>
    <scope>NUCLEOTIDE SEQUENCE [LARGE SCALE GENOMIC DNA]</scope>
    <source>
        <strain evidence="7">ATCC BAA-1885 / DSM 22778 / Grapes</strain>
    </source>
</reference>
<evidence type="ECO:0000313" key="7">
    <source>
        <dbReference type="Proteomes" id="UP000005632"/>
    </source>
</evidence>
<dbReference type="InterPro" id="IPR017701">
    <property type="entry name" value="Se_rdtase_YgfK"/>
</dbReference>
<dbReference type="SUPFAM" id="SSF51971">
    <property type="entry name" value="Nucleotide-binding domain"/>
    <property type="match status" value="1"/>
</dbReference>
<keyword evidence="1" id="KW-0479">Metal-binding</keyword>
<organism evidence="6 7">
    <name type="scientific">Sphaerochaeta pleomorpha (strain ATCC BAA-1885 / DSM 22778 / Grapes)</name>
    <dbReference type="NCBI Taxonomy" id="158190"/>
    <lineage>
        <taxon>Bacteria</taxon>
        <taxon>Pseudomonadati</taxon>
        <taxon>Spirochaetota</taxon>
        <taxon>Spirochaetia</taxon>
        <taxon>Spirochaetales</taxon>
        <taxon>Sphaerochaetaceae</taxon>
        <taxon>Sphaerochaeta</taxon>
    </lineage>
</organism>
<proteinExistence type="predicted"/>
<dbReference type="Proteomes" id="UP000005632">
    <property type="component" value="Chromosome"/>
</dbReference>
<evidence type="ECO:0000259" key="5">
    <source>
        <dbReference type="Pfam" id="PF14691"/>
    </source>
</evidence>
<dbReference type="PANTHER" id="PTHR42783:SF3">
    <property type="entry name" value="GLUTAMATE SYNTHASE [NADPH] SMALL CHAIN-RELATED"/>
    <property type="match status" value="1"/>
</dbReference>
<dbReference type="GO" id="GO:0046872">
    <property type="term" value="F:metal ion binding"/>
    <property type="evidence" value="ECO:0007669"/>
    <property type="project" value="UniProtKB-KW"/>
</dbReference>
<dbReference type="InterPro" id="IPR028261">
    <property type="entry name" value="DPD_II"/>
</dbReference>